<evidence type="ECO:0000256" key="1">
    <source>
        <dbReference type="SAM" id="Coils"/>
    </source>
</evidence>
<dbReference type="InterPro" id="IPR035810">
    <property type="entry name" value="PEBP_euk"/>
</dbReference>
<evidence type="ECO:0000313" key="3">
    <source>
        <dbReference type="Proteomes" id="UP000439903"/>
    </source>
</evidence>
<dbReference type="SUPFAM" id="SSF49777">
    <property type="entry name" value="PEBP-like"/>
    <property type="match status" value="1"/>
</dbReference>
<organism evidence="2 3">
    <name type="scientific">Gigaspora margarita</name>
    <dbReference type="NCBI Taxonomy" id="4874"/>
    <lineage>
        <taxon>Eukaryota</taxon>
        <taxon>Fungi</taxon>
        <taxon>Fungi incertae sedis</taxon>
        <taxon>Mucoromycota</taxon>
        <taxon>Glomeromycotina</taxon>
        <taxon>Glomeromycetes</taxon>
        <taxon>Diversisporales</taxon>
        <taxon>Gigasporaceae</taxon>
        <taxon>Gigaspora</taxon>
    </lineage>
</organism>
<dbReference type="EMBL" id="WTPW01001673">
    <property type="protein sequence ID" value="KAF0421471.1"/>
    <property type="molecule type" value="Genomic_DNA"/>
</dbReference>
<accession>A0A8H3X8X6</accession>
<gene>
    <name evidence="2" type="ORF">F8M41_006787</name>
</gene>
<dbReference type="OrthoDB" id="2153661at2759"/>
<keyword evidence="3" id="KW-1185">Reference proteome</keyword>
<dbReference type="CDD" id="cd00866">
    <property type="entry name" value="PEBP_euk"/>
    <property type="match status" value="1"/>
</dbReference>
<sequence length="377" mass="44327">MLLQPAKRAIPATVRIIQFRTLPNFFINFRTLKIDESMTKPLAEEVIQSNDLVTEKEIGVKKYKTIPLGINPAYDEAIKYILQDKANKYQQIKQIDEQINNFSEERNDEIIKELDVLQKRKYLLQVQAEVNDPEVRWNFKNDIVDMSKPVYRHLKEKHWKSGPLPKLMERITQMYVVPDVFPDLEPTMCLEFKFDDEFVEPGCFQRPIRTINPPTIVMNSFHVETRLYTLIMVDPDMPDIENKSFQMQWHWLITNIPISATKIDISGGNEILKYVPPHPPKGTKYHRYTLGAFEQSNGKIEMSKMDLKMNVREFVNQHNLILRGATFFREVWDKDVSSIYKNQLGIHEPIYGKPPKIDHYLDETGKKRPSKFIETLE</sequence>
<reference evidence="2 3" key="1">
    <citation type="journal article" date="2019" name="Environ. Microbiol.">
        <title>At the nexus of three kingdoms: the genome of the mycorrhizal fungus Gigaspora margarita provides insights into plant, endobacterial and fungal interactions.</title>
        <authorList>
            <person name="Venice F."/>
            <person name="Ghignone S."/>
            <person name="Salvioli di Fossalunga A."/>
            <person name="Amselem J."/>
            <person name="Novero M."/>
            <person name="Xianan X."/>
            <person name="Sedzielewska Toro K."/>
            <person name="Morin E."/>
            <person name="Lipzen A."/>
            <person name="Grigoriev I.V."/>
            <person name="Henrissat B."/>
            <person name="Martin F.M."/>
            <person name="Bonfante P."/>
        </authorList>
    </citation>
    <scope>NUCLEOTIDE SEQUENCE [LARGE SCALE GENOMIC DNA]</scope>
    <source>
        <strain evidence="2 3">BEG34</strain>
    </source>
</reference>
<dbReference type="Gene3D" id="1.20.58.1180">
    <property type="match status" value="1"/>
</dbReference>
<comment type="caution">
    <text evidence="2">The sequence shown here is derived from an EMBL/GenBank/DDBJ whole genome shotgun (WGS) entry which is preliminary data.</text>
</comment>
<dbReference type="InterPro" id="IPR036610">
    <property type="entry name" value="PEBP-like_sf"/>
</dbReference>
<name>A0A8H3X8X6_GIGMA</name>
<proteinExistence type="predicted"/>
<dbReference type="Proteomes" id="UP000439903">
    <property type="component" value="Unassembled WGS sequence"/>
</dbReference>
<protein>
    <submittedName>
        <fullName evidence="2">PEBP-like protein</fullName>
    </submittedName>
</protein>
<dbReference type="PANTHER" id="PTHR11362:SF82">
    <property type="entry name" value="PHOSPHATIDYLETHANOLAMINE-BINDING PROTEIN 4"/>
    <property type="match status" value="1"/>
</dbReference>
<evidence type="ECO:0000313" key="2">
    <source>
        <dbReference type="EMBL" id="KAF0421471.1"/>
    </source>
</evidence>
<feature type="coiled-coil region" evidence="1">
    <location>
        <begin position="85"/>
        <end position="120"/>
    </location>
</feature>
<dbReference type="InterPro" id="IPR008914">
    <property type="entry name" value="PEBP"/>
</dbReference>
<dbReference type="AlphaFoldDB" id="A0A8H3X8X6"/>
<dbReference type="Pfam" id="PF01161">
    <property type="entry name" value="PBP"/>
    <property type="match status" value="1"/>
</dbReference>
<dbReference type="PANTHER" id="PTHR11362">
    <property type="entry name" value="PHOSPHATIDYLETHANOLAMINE-BINDING PROTEIN"/>
    <property type="match status" value="1"/>
</dbReference>
<keyword evidence="1" id="KW-0175">Coiled coil</keyword>
<dbReference type="Gene3D" id="3.90.280.10">
    <property type="entry name" value="PEBP-like"/>
    <property type="match status" value="1"/>
</dbReference>